<evidence type="ECO:0000256" key="1">
    <source>
        <dbReference type="SAM" id="MobiDB-lite"/>
    </source>
</evidence>
<dbReference type="EMBL" id="CM008052">
    <property type="protein sequence ID" value="PAN40759.1"/>
    <property type="molecule type" value="Genomic_DNA"/>
</dbReference>
<sequence length="113" mass="11692">MPGVRRSGKRRGPMDLVRAVNRINAMMLTSGKSPLLVASTRVDDPAPAPAVVAEPAADPTAEPAADPAAFANPVADPSVAERQHRSMAEDEHAAAPPVQAAAVMPVLPANEEK</sequence>
<organism evidence="2">
    <name type="scientific">Panicum hallii</name>
    <dbReference type="NCBI Taxonomy" id="206008"/>
    <lineage>
        <taxon>Eukaryota</taxon>
        <taxon>Viridiplantae</taxon>
        <taxon>Streptophyta</taxon>
        <taxon>Embryophyta</taxon>
        <taxon>Tracheophyta</taxon>
        <taxon>Spermatophyta</taxon>
        <taxon>Magnoliopsida</taxon>
        <taxon>Liliopsida</taxon>
        <taxon>Poales</taxon>
        <taxon>Poaceae</taxon>
        <taxon>PACMAD clade</taxon>
        <taxon>Panicoideae</taxon>
        <taxon>Panicodae</taxon>
        <taxon>Paniceae</taxon>
        <taxon>Panicinae</taxon>
        <taxon>Panicum</taxon>
        <taxon>Panicum sect. Panicum</taxon>
    </lineage>
</organism>
<feature type="compositionally biased region" description="Basic and acidic residues" evidence="1">
    <location>
        <begin position="82"/>
        <end position="93"/>
    </location>
</feature>
<proteinExistence type="predicted"/>
<evidence type="ECO:0000313" key="2">
    <source>
        <dbReference type="EMBL" id="PAN40759.1"/>
    </source>
</evidence>
<name>A0A2S3IBR9_9POAL</name>
<dbReference type="Proteomes" id="UP000243499">
    <property type="component" value="Chromosome 7"/>
</dbReference>
<reference evidence="2" key="1">
    <citation type="submission" date="2018-04" db="EMBL/GenBank/DDBJ databases">
        <title>WGS assembly of Panicum hallii.</title>
        <authorList>
            <person name="Lovell J."/>
            <person name="Jenkins J."/>
            <person name="Lowry D."/>
            <person name="Mamidi S."/>
            <person name="Sreedasyam A."/>
            <person name="Weng X."/>
            <person name="Barry K."/>
            <person name="Bonette J."/>
            <person name="Campitelli B."/>
            <person name="Daum C."/>
            <person name="Gordon S."/>
            <person name="Gould B."/>
            <person name="Lipzen A."/>
            <person name="Macqueen A."/>
            <person name="Palacio-Mejia J."/>
            <person name="Plott C."/>
            <person name="Shakirov E."/>
            <person name="Shu S."/>
            <person name="Yoshinaga Y."/>
            <person name="Zane M."/>
            <person name="Rokhsar D."/>
            <person name="Grimwood J."/>
            <person name="Schmutz J."/>
            <person name="Juenger T."/>
        </authorList>
    </citation>
    <scope>NUCLEOTIDE SEQUENCE [LARGE SCALE GENOMIC DNA]</scope>
    <source>
        <strain evidence="2">FIL2</strain>
    </source>
</reference>
<dbReference type="Gramene" id="PAN40759">
    <property type="protein sequence ID" value="PAN40759"/>
    <property type="gene ID" value="PAHAL_7G338200"/>
</dbReference>
<gene>
    <name evidence="2" type="ORF">PAHAL_7G338200</name>
</gene>
<dbReference type="AlphaFoldDB" id="A0A2S3IBR9"/>
<protein>
    <submittedName>
        <fullName evidence="2">Uncharacterized protein</fullName>
    </submittedName>
</protein>
<feature type="compositionally biased region" description="Low complexity" evidence="1">
    <location>
        <begin position="94"/>
        <end position="113"/>
    </location>
</feature>
<accession>A0A2S3IBR9</accession>
<feature type="region of interest" description="Disordered" evidence="1">
    <location>
        <begin position="82"/>
        <end position="113"/>
    </location>
</feature>